<comment type="caution">
    <text evidence="1">The sequence shown here is derived from an EMBL/GenBank/DDBJ whole genome shotgun (WGS) entry which is preliminary data.</text>
</comment>
<sequence length="106" mass="11898">MATRKLSLATIRRTVSALPGVEEGTSYGTPAWRYKGKLLARLHQDGRSVVLKVGNETRDHLLQAGSDTFFITDHYVSYPMVLARVDRLSAVDLKKLLLRAIETTQR</sequence>
<proteinExistence type="predicted"/>
<protein>
    <recommendedName>
        <fullName evidence="3">MmcQ/YjbR family DNA-binding protein</fullName>
    </recommendedName>
</protein>
<dbReference type="RefSeq" id="WP_174825965.1">
    <property type="nucleotide sequence ID" value="NZ_BKAJ01000108.1"/>
</dbReference>
<dbReference type="AlphaFoldDB" id="A0A512NIE9"/>
<dbReference type="InterPro" id="IPR058532">
    <property type="entry name" value="YjbR/MT2646/Rv2570-like"/>
</dbReference>
<accession>A0A512NIE9</accession>
<evidence type="ECO:0008006" key="3">
    <source>
        <dbReference type="Google" id="ProtNLM"/>
    </source>
</evidence>
<name>A0A512NIE9_9HYPH</name>
<evidence type="ECO:0000313" key="2">
    <source>
        <dbReference type="Proteomes" id="UP000321058"/>
    </source>
</evidence>
<organism evidence="1 2">
    <name type="scientific">Reyranella soli</name>
    <dbReference type="NCBI Taxonomy" id="1230389"/>
    <lineage>
        <taxon>Bacteria</taxon>
        <taxon>Pseudomonadati</taxon>
        <taxon>Pseudomonadota</taxon>
        <taxon>Alphaproteobacteria</taxon>
        <taxon>Hyphomicrobiales</taxon>
        <taxon>Reyranellaceae</taxon>
        <taxon>Reyranella</taxon>
    </lineage>
</organism>
<dbReference type="Pfam" id="PF04237">
    <property type="entry name" value="YjbR"/>
    <property type="match status" value="1"/>
</dbReference>
<reference evidence="1 2" key="1">
    <citation type="submission" date="2019-07" db="EMBL/GenBank/DDBJ databases">
        <title>Whole genome shotgun sequence of Reyranella soli NBRC 108950.</title>
        <authorList>
            <person name="Hosoyama A."/>
            <person name="Uohara A."/>
            <person name="Ohji S."/>
            <person name="Ichikawa N."/>
        </authorList>
    </citation>
    <scope>NUCLEOTIDE SEQUENCE [LARGE SCALE GENOMIC DNA]</scope>
    <source>
        <strain evidence="1 2">NBRC 108950</strain>
    </source>
</reference>
<keyword evidence="2" id="KW-1185">Reference proteome</keyword>
<gene>
    <name evidence="1" type="ORF">RSO01_58820</name>
</gene>
<dbReference type="EMBL" id="BKAJ01000108">
    <property type="protein sequence ID" value="GEP58716.1"/>
    <property type="molecule type" value="Genomic_DNA"/>
</dbReference>
<evidence type="ECO:0000313" key="1">
    <source>
        <dbReference type="EMBL" id="GEP58716.1"/>
    </source>
</evidence>
<dbReference type="Proteomes" id="UP000321058">
    <property type="component" value="Unassembled WGS sequence"/>
</dbReference>